<dbReference type="EMBL" id="OU893334">
    <property type="protein sequence ID" value="CAG9791525.1"/>
    <property type="molecule type" value="Genomic_DNA"/>
</dbReference>
<reference evidence="2" key="2">
    <citation type="submission" date="2022-10" db="EMBL/GenBank/DDBJ databases">
        <authorList>
            <consortium name="ENA_rothamsted_submissions"/>
            <consortium name="culmorum"/>
            <person name="King R."/>
        </authorList>
    </citation>
    <scope>NUCLEOTIDE SEQUENCE</scope>
</reference>
<dbReference type="GO" id="GO:1902936">
    <property type="term" value="F:phosphatidylinositol bisphosphate binding"/>
    <property type="evidence" value="ECO:0007669"/>
    <property type="project" value="TreeGrafter"/>
</dbReference>
<dbReference type="Gene3D" id="3.40.525.10">
    <property type="entry name" value="CRAL-TRIO lipid binding domain"/>
    <property type="match status" value="1"/>
</dbReference>
<dbReference type="Gene3D" id="1.20.5.1200">
    <property type="entry name" value="Alpha-tocopherol transfer"/>
    <property type="match status" value="1"/>
</dbReference>
<dbReference type="InterPro" id="IPR036273">
    <property type="entry name" value="CRAL/TRIO_N_dom_sf"/>
</dbReference>
<dbReference type="CDD" id="cd00170">
    <property type="entry name" value="SEC14"/>
    <property type="match status" value="1"/>
</dbReference>
<dbReference type="InterPro" id="IPR036865">
    <property type="entry name" value="CRAL-TRIO_dom_sf"/>
</dbReference>
<name>A0A9N9R8Q8_9NEOP</name>
<dbReference type="PANTHER" id="PTHR10174">
    <property type="entry name" value="ALPHA-TOCOPHEROL TRANSFER PROTEIN-RELATED"/>
    <property type="match status" value="1"/>
</dbReference>
<dbReference type="AlphaFoldDB" id="A0A9N9R8Q8"/>
<accession>A0A9N9R8Q8</accession>
<evidence type="ECO:0000313" key="3">
    <source>
        <dbReference type="Proteomes" id="UP001153714"/>
    </source>
</evidence>
<dbReference type="Pfam" id="PF00650">
    <property type="entry name" value="CRAL_TRIO"/>
    <property type="match status" value="1"/>
</dbReference>
<protein>
    <recommendedName>
        <fullName evidence="1">CRAL-TRIO domain-containing protein</fullName>
    </recommendedName>
</protein>
<dbReference type="InterPro" id="IPR001251">
    <property type="entry name" value="CRAL-TRIO_dom"/>
</dbReference>
<dbReference type="SUPFAM" id="SSF46938">
    <property type="entry name" value="CRAL/TRIO N-terminal domain"/>
    <property type="match status" value="1"/>
</dbReference>
<dbReference type="GO" id="GO:0016020">
    <property type="term" value="C:membrane"/>
    <property type="evidence" value="ECO:0007669"/>
    <property type="project" value="TreeGrafter"/>
</dbReference>
<sequence length="310" mass="36910">MERLVKDKILEYHPDTLQYVRKTYNLDQPGAMDEAIDILDMWVQKQNHFVKKDYSRDYLERTIIRSKGSVERAKERLDKLCTSRPQIPDFFKEFDVRTSLLKDMEITFLPKLTKDHYRVYFARCVGNNFKSETFDAIYKRVIYMLEYLCAHDYSCGLLLVLDFQQMDLFEYLKHFNIVNMAHLINLMLSGYGFRIKGLHIITNSKLIDSLMAIFKQVFSNKIAGRIQVFRNIEDFYENFDRNILPEEYCGQERSIVNLNQQWMDILDSEDHTIYMKNIKKAITIEELRIKDGIRNEHLGIPGTFRSLNMD</sequence>
<organism evidence="2 3">
    <name type="scientific">Diatraea saccharalis</name>
    <name type="common">sugarcane borer</name>
    <dbReference type="NCBI Taxonomy" id="40085"/>
    <lineage>
        <taxon>Eukaryota</taxon>
        <taxon>Metazoa</taxon>
        <taxon>Ecdysozoa</taxon>
        <taxon>Arthropoda</taxon>
        <taxon>Hexapoda</taxon>
        <taxon>Insecta</taxon>
        <taxon>Pterygota</taxon>
        <taxon>Neoptera</taxon>
        <taxon>Endopterygota</taxon>
        <taxon>Lepidoptera</taxon>
        <taxon>Glossata</taxon>
        <taxon>Ditrysia</taxon>
        <taxon>Pyraloidea</taxon>
        <taxon>Crambidae</taxon>
        <taxon>Crambinae</taxon>
        <taxon>Diatraea</taxon>
    </lineage>
</organism>
<proteinExistence type="predicted"/>
<dbReference type="SUPFAM" id="SSF52087">
    <property type="entry name" value="CRAL/TRIO domain"/>
    <property type="match status" value="1"/>
</dbReference>
<keyword evidence="3" id="KW-1185">Reference proteome</keyword>
<dbReference type="PANTHER" id="PTHR10174:SF222">
    <property type="entry name" value="GH10083P-RELATED"/>
    <property type="match status" value="1"/>
</dbReference>
<dbReference type="Proteomes" id="UP001153714">
    <property type="component" value="Chromosome 3"/>
</dbReference>
<dbReference type="OrthoDB" id="7422178at2759"/>
<reference evidence="2" key="1">
    <citation type="submission" date="2021-12" db="EMBL/GenBank/DDBJ databases">
        <authorList>
            <person name="King R."/>
        </authorList>
    </citation>
    <scope>NUCLEOTIDE SEQUENCE</scope>
</reference>
<evidence type="ECO:0000313" key="2">
    <source>
        <dbReference type="EMBL" id="CAG9791525.1"/>
    </source>
</evidence>
<gene>
    <name evidence="2" type="ORF">DIATSA_LOCUS9134</name>
</gene>
<evidence type="ECO:0000259" key="1">
    <source>
        <dbReference type="Pfam" id="PF00650"/>
    </source>
</evidence>
<feature type="domain" description="CRAL-TRIO" evidence="1">
    <location>
        <begin position="105"/>
        <end position="249"/>
    </location>
</feature>